<sequence length="603" mass="65872">MTDKQQPRTGRPPVTPTRVRQSKPGGAREQASAPSIPGAKRSRLPKAIRRLDPMGWVPATAKVAGEAVKHPQEVAGAAGRLAGKMAKIPGASLRRLTSNPGDPPVDPGPRDKRFADPTWDLNPLFFGIRQGYLATCNFVDEVIDSGASRVDPLTGAKAKQFAQFAQNVASPTNLAFTNPEVLSKALQTGGKSLYQGLRFASDDAVKRGGRPMKVDRANFTMGKDLAATPGKVVFRNEVAELIQYSPQTEKVHEVPILMSPPWVNKYYVMDLAPQRSFIEWAVQHERTVFVLSYVNPDEKTRSTSFDDYLENGVLNAVDVISEITGSDKLDIVGLCLGGIAASVISSYLAAERPGIVNTLSLQNTPLDLADPGELGSMLDPASINQLEEKISKHGYLHGDDLSFTFDMMRANDLIFNYVVSRWLKGEAPPAFDILAWNEDGTHLTEAFLTEFLQRIFRNNELAEGEFKLAGVLADPAGVDSEVYIVGAINDHIVPWATSYKSSQLFGGQPRYVLSSGGHIAGIVNPPGPKNWFEALPEGAEHPPTAAQWREEATKHTGTWWEDWVEWTNSRAGELVDPPAMGSKKYPPIEDAPGTYVLKQVHPT</sequence>
<dbReference type="PANTHER" id="PTHR36837:SF5">
    <property type="entry name" value="POLY-3-HYDROXYBUTYRATE SYNTHASE"/>
    <property type="match status" value="1"/>
</dbReference>
<evidence type="ECO:0000259" key="4">
    <source>
        <dbReference type="Pfam" id="PF00561"/>
    </source>
</evidence>
<feature type="domain" description="Poly-beta-hydroxybutyrate polymerase N-terminal" evidence="5">
    <location>
        <begin position="110"/>
        <end position="281"/>
    </location>
</feature>
<dbReference type="InParanoid" id="A0A7L4YN76"/>
<dbReference type="InterPro" id="IPR000073">
    <property type="entry name" value="AB_hydrolase_1"/>
</dbReference>
<reference evidence="6 7" key="1">
    <citation type="journal article" date="2018" name="Int. J. Syst. Evol. Microbiol.">
        <title>Epidermidibacterium keratini gen. nov., sp. nov., a member of the family Sporichthyaceae, isolated from keratin epidermis.</title>
        <authorList>
            <person name="Lee D.G."/>
            <person name="Trujillo M.E."/>
            <person name="Kang S."/>
            <person name="Nam J.J."/>
            <person name="Kim Y.J."/>
        </authorList>
    </citation>
    <scope>NUCLEOTIDE SEQUENCE [LARGE SCALE GENOMIC DNA]</scope>
    <source>
        <strain evidence="6 7">EPI-7</strain>
    </source>
</reference>
<feature type="region of interest" description="Disordered" evidence="3">
    <location>
        <begin position="1"/>
        <end position="46"/>
    </location>
</feature>
<name>A0A7L4YN76_9ACTN</name>
<dbReference type="InterPro" id="IPR010941">
    <property type="entry name" value="PhaC_N"/>
</dbReference>
<evidence type="ECO:0000313" key="6">
    <source>
        <dbReference type="EMBL" id="QHC00269.1"/>
    </source>
</evidence>
<gene>
    <name evidence="6" type="ORF">EK0264_08240</name>
</gene>
<keyword evidence="1" id="KW-0808">Transferase</keyword>
<dbReference type="EMBL" id="CP047156">
    <property type="protein sequence ID" value="QHC00269.1"/>
    <property type="molecule type" value="Genomic_DNA"/>
</dbReference>
<dbReference type="KEGG" id="eke:EK0264_08240"/>
<dbReference type="SUPFAM" id="SSF53474">
    <property type="entry name" value="alpha/beta-Hydrolases"/>
    <property type="match status" value="1"/>
</dbReference>
<proteinExistence type="predicted"/>
<dbReference type="Gene3D" id="3.40.50.1820">
    <property type="entry name" value="alpha/beta hydrolase"/>
    <property type="match status" value="1"/>
</dbReference>
<dbReference type="OrthoDB" id="7208816at2"/>
<dbReference type="GO" id="GO:0016787">
    <property type="term" value="F:hydrolase activity"/>
    <property type="evidence" value="ECO:0007669"/>
    <property type="project" value="UniProtKB-KW"/>
</dbReference>
<keyword evidence="6" id="KW-0378">Hydrolase</keyword>
<feature type="region of interest" description="Disordered" evidence="3">
    <location>
        <begin position="91"/>
        <end position="114"/>
    </location>
</feature>
<dbReference type="GO" id="GO:0042619">
    <property type="term" value="P:poly-hydroxybutyrate biosynthetic process"/>
    <property type="evidence" value="ECO:0007669"/>
    <property type="project" value="InterPro"/>
</dbReference>
<evidence type="ECO:0000256" key="3">
    <source>
        <dbReference type="SAM" id="MobiDB-lite"/>
    </source>
</evidence>
<dbReference type="GO" id="GO:0016746">
    <property type="term" value="F:acyltransferase activity"/>
    <property type="evidence" value="ECO:0007669"/>
    <property type="project" value="UniProtKB-KW"/>
</dbReference>
<dbReference type="InterPro" id="IPR029058">
    <property type="entry name" value="AB_hydrolase_fold"/>
</dbReference>
<evidence type="ECO:0000256" key="2">
    <source>
        <dbReference type="ARBA" id="ARBA00023315"/>
    </source>
</evidence>
<dbReference type="AlphaFoldDB" id="A0A7L4YN76"/>
<keyword evidence="7" id="KW-1185">Reference proteome</keyword>
<feature type="compositionally biased region" description="Low complexity" evidence="3">
    <location>
        <begin position="7"/>
        <end position="19"/>
    </location>
</feature>
<keyword evidence="2" id="KW-0012">Acyltransferase</keyword>
<dbReference type="Pfam" id="PF07167">
    <property type="entry name" value="PhaC_N"/>
    <property type="match status" value="1"/>
</dbReference>
<dbReference type="InterPro" id="IPR051321">
    <property type="entry name" value="PHA/PHB_synthase"/>
</dbReference>
<accession>A0A7L4YN76</accession>
<dbReference type="Pfam" id="PF00561">
    <property type="entry name" value="Abhydrolase_1"/>
    <property type="match status" value="1"/>
</dbReference>
<protein>
    <submittedName>
        <fullName evidence="6">Alpha/beta fold hydrolase</fullName>
    </submittedName>
</protein>
<organism evidence="6 7">
    <name type="scientific">Epidermidibacterium keratini</name>
    <dbReference type="NCBI Taxonomy" id="1891644"/>
    <lineage>
        <taxon>Bacteria</taxon>
        <taxon>Bacillati</taxon>
        <taxon>Actinomycetota</taxon>
        <taxon>Actinomycetes</taxon>
        <taxon>Sporichthyales</taxon>
        <taxon>Sporichthyaceae</taxon>
        <taxon>Epidermidibacterium</taxon>
    </lineage>
</organism>
<dbReference type="RefSeq" id="WP_159544584.1">
    <property type="nucleotide sequence ID" value="NZ_CP047156.1"/>
</dbReference>
<dbReference type="PANTHER" id="PTHR36837">
    <property type="entry name" value="POLY(3-HYDROXYALKANOATE) POLYMERASE SUBUNIT PHAC"/>
    <property type="match status" value="1"/>
</dbReference>
<feature type="domain" description="AB hydrolase-1" evidence="4">
    <location>
        <begin position="284"/>
        <end position="525"/>
    </location>
</feature>
<dbReference type="Proteomes" id="UP000463857">
    <property type="component" value="Chromosome"/>
</dbReference>
<evidence type="ECO:0000259" key="5">
    <source>
        <dbReference type="Pfam" id="PF07167"/>
    </source>
</evidence>
<evidence type="ECO:0000256" key="1">
    <source>
        <dbReference type="ARBA" id="ARBA00022679"/>
    </source>
</evidence>
<evidence type="ECO:0000313" key="7">
    <source>
        <dbReference type="Proteomes" id="UP000463857"/>
    </source>
</evidence>